<proteinExistence type="predicted"/>
<dbReference type="AlphaFoldDB" id="A0A0C2DCM1"/>
<dbReference type="Proteomes" id="UP000054047">
    <property type="component" value="Unassembled WGS sequence"/>
</dbReference>
<sequence>MRNRTGKVIGFYHEFKVTVKQQSSAFERAIFVNKRHSTHGWTVVKESIRDVIVLYTVDYHFYRM</sequence>
<protein>
    <submittedName>
        <fullName evidence="1">Uncharacterized protein</fullName>
    </submittedName>
</protein>
<dbReference type="EMBL" id="KN731203">
    <property type="protein sequence ID" value="KIH60187.1"/>
    <property type="molecule type" value="Genomic_DNA"/>
</dbReference>
<gene>
    <name evidence="1" type="ORF">ANCDUO_09567</name>
</gene>
<keyword evidence="2" id="KW-1185">Reference proteome</keyword>
<organism evidence="1 2">
    <name type="scientific">Ancylostoma duodenale</name>
    <dbReference type="NCBI Taxonomy" id="51022"/>
    <lineage>
        <taxon>Eukaryota</taxon>
        <taxon>Metazoa</taxon>
        <taxon>Ecdysozoa</taxon>
        <taxon>Nematoda</taxon>
        <taxon>Chromadorea</taxon>
        <taxon>Rhabditida</taxon>
        <taxon>Rhabditina</taxon>
        <taxon>Rhabditomorpha</taxon>
        <taxon>Strongyloidea</taxon>
        <taxon>Ancylostomatidae</taxon>
        <taxon>Ancylostomatinae</taxon>
        <taxon>Ancylostoma</taxon>
    </lineage>
</organism>
<name>A0A0C2DCM1_9BILA</name>
<accession>A0A0C2DCM1</accession>
<reference evidence="1 2" key="1">
    <citation type="submission" date="2013-12" db="EMBL/GenBank/DDBJ databases">
        <title>Draft genome of the parsitic nematode Ancylostoma duodenale.</title>
        <authorList>
            <person name="Mitreva M."/>
        </authorList>
    </citation>
    <scope>NUCLEOTIDE SEQUENCE [LARGE SCALE GENOMIC DNA]</scope>
    <source>
        <strain evidence="1 2">Zhejiang</strain>
    </source>
</reference>
<evidence type="ECO:0000313" key="2">
    <source>
        <dbReference type="Proteomes" id="UP000054047"/>
    </source>
</evidence>
<evidence type="ECO:0000313" key="1">
    <source>
        <dbReference type="EMBL" id="KIH60187.1"/>
    </source>
</evidence>